<evidence type="ECO:0000256" key="5">
    <source>
        <dbReference type="ARBA" id="ARBA00022692"/>
    </source>
</evidence>
<evidence type="ECO:0000256" key="4">
    <source>
        <dbReference type="ARBA" id="ARBA00022679"/>
    </source>
</evidence>
<feature type="transmembrane region" description="Helical" evidence="8">
    <location>
        <begin position="138"/>
        <end position="156"/>
    </location>
</feature>
<keyword evidence="7 8" id="KW-0472">Membrane</keyword>
<feature type="domain" description="Glycosyltransferase RgtA/B/C/D-like" evidence="9">
    <location>
        <begin position="108"/>
        <end position="250"/>
    </location>
</feature>
<feature type="transmembrane region" description="Helical" evidence="8">
    <location>
        <begin position="20"/>
        <end position="37"/>
    </location>
</feature>
<reference evidence="10 11" key="1">
    <citation type="submission" date="2020-08" db="EMBL/GenBank/DDBJ databases">
        <title>Genome public.</title>
        <authorList>
            <person name="Liu C."/>
            <person name="Sun Q."/>
        </authorList>
    </citation>
    <scope>NUCLEOTIDE SEQUENCE [LARGE SCALE GENOMIC DNA]</scope>
    <source>
        <strain evidence="10 11">NSJ-35</strain>
    </source>
</reference>
<evidence type="ECO:0000259" key="9">
    <source>
        <dbReference type="Pfam" id="PF13231"/>
    </source>
</evidence>
<proteinExistence type="predicted"/>
<evidence type="ECO:0000256" key="7">
    <source>
        <dbReference type="ARBA" id="ARBA00023136"/>
    </source>
</evidence>
<dbReference type="PANTHER" id="PTHR33908:SF11">
    <property type="entry name" value="MEMBRANE PROTEIN"/>
    <property type="match status" value="1"/>
</dbReference>
<feature type="transmembrane region" description="Helical" evidence="8">
    <location>
        <begin position="362"/>
        <end position="382"/>
    </location>
</feature>
<evidence type="ECO:0000256" key="6">
    <source>
        <dbReference type="ARBA" id="ARBA00022989"/>
    </source>
</evidence>
<comment type="caution">
    <text evidence="10">The sequence shown here is derived from an EMBL/GenBank/DDBJ whole genome shotgun (WGS) entry which is preliminary data.</text>
</comment>
<feature type="transmembrane region" description="Helical" evidence="8">
    <location>
        <begin position="163"/>
        <end position="183"/>
    </location>
</feature>
<evidence type="ECO:0000256" key="1">
    <source>
        <dbReference type="ARBA" id="ARBA00004651"/>
    </source>
</evidence>
<evidence type="ECO:0000256" key="2">
    <source>
        <dbReference type="ARBA" id="ARBA00022475"/>
    </source>
</evidence>
<feature type="transmembrane region" description="Helical" evidence="8">
    <location>
        <begin position="108"/>
        <end position="126"/>
    </location>
</feature>
<keyword evidence="6 8" id="KW-1133">Transmembrane helix</keyword>
<dbReference type="PANTHER" id="PTHR33908">
    <property type="entry name" value="MANNOSYLTRANSFERASE YKCB-RELATED"/>
    <property type="match status" value="1"/>
</dbReference>
<feature type="transmembrane region" description="Helical" evidence="8">
    <location>
        <begin position="326"/>
        <end position="350"/>
    </location>
</feature>
<protein>
    <submittedName>
        <fullName evidence="10">Glycosyltransferase family 39 protein</fullName>
    </submittedName>
</protein>
<evidence type="ECO:0000256" key="3">
    <source>
        <dbReference type="ARBA" id="ARBA00022676"/>
    </source>
</evidence>
<keyword evidence="11" id="KW-1185">Reference proteome</keyword>
<keyword evidence="3" id="KW-0328">Glycosyltransferase</keyword>
<sequence length="451" mass="51102">MTELKPAKRSLWEVVKGEHLILLALVFVFYYAWSLHLPPGVAPDETMRCQIPEFIYKNGYLPHGADPVLRDANWGISYGFAPYLAQLIGVGFMQIAGLFGWEGFALLMALRLVNVLCATATVWISIKIANELFKGVARWLFVILIAALPQFIYLAAYVNNDCFAIFSSAIILYAWIIGLKQKWPMKSCMLLGIGMGLCAMSYYNAYGWLLASVILFFVSNLGMDGARWKDRHFRVKIYVVAALFAAIAAWWFIRSYIIYDGDFLGLTVTEHYKELYAIDDLKPSHYQTVQEQGLSLYSMLIPMGWAKLTYCSAIGAFGSMDVWLPVWIYVVYSILFLAALIGCVIHFAKFLREHGSGYSKKWLAGFCMALTIVIPIALSIYYSYTSDYQPQGRYILSMLLSFMAFVTVGLETLVRRIFRRKAADKILIGFIVLIAGMTAYIFFGIYLPLYP</sequence>
<feature type="transmembrane region" description="Helical" evidence="8">
    <location>
        <begin position="394"/>
        <end position="414"/>
    </location>
</feature>
<keyword evidence="4" id="KW-0808">Transferase</keyword>
<accession>A0ABR7EB18</accession>
<comment type="subcellular location">
    <subcellularLocation>
        <location evidence="1">Cell membrane</location>
        <topology evidence="1">Multi-pass membrane protein</topology>
    </subcellularLocation>
</comment>
<dbReference type="InterPro" id="IPR038731">
    <property type="entry name" value="RgtA/B/C-like"/>
</dbReference>
<evidence type="ECO:0000256" key="8">
    <source>
        <dbReference type="SAM" id="Phobius"/>
    </source>
</evidence>
<keyword evidence="2" id="KW-1003">Cell membrane</keyword>
<name>A0ABR7EB18_9FIRM</name>
<keyword evidence="5 8" id="KW-0812">Transmembrane</keyword>
<dbReference type="RefSeq" id="WP_186856390.1">
    <property type="nucleotide sequence ID" value="NZ_JACOON010000001.1"/>
</dbReference>
<dbReference type="EMBL" id="JACOON010000001">
    <property type="protein sequence ID" value="MBC5646853.1"/>
    <property type="molecule type" value="Genomic_DNA"/>
</dbReference>
<feature type="transmembrane region" description="Helical" evidence="8">
    <location>
        <begin position="80"/>
        <end position="101"/>
    </location>
</feature>
<dbReference type="Pfam" id="PF13231">
    <property type="entry name" value="PMT_2"/>
    <property type="match status" value="1"/>
</dbReference>
<feature type="transmembrane region" description="Helical" evidence="8">
    <location>
        <begin position="203"/>
        <end position="223"/>
    </location>
</feature>
<evidence type="ECO:0000313" key="11">
    <source>
        <dbReference type="Proteomes" id="UP000606889"/>
    </source>
</evidence>
<organism evidence="10 11">
    <name type="scientific">Christensenella tenuis</name>
    <dbReference type="NCBI Taxonomy" id="2763033"/>
    <lineage>
        <taxon>Bacteria</taxon>
        <taxon>Bacillati</taxon>
        <taxon>Bacillota</taxon>
        <taxon>Clostridia</taxon>
        <taxon>Christensenellales</taxon>
        <taxon>Christensenellaceae</taxon>
        <taxon>Christensenella</taxon>
    </lineage>
</organism>
<gene>
    <name evidence="10" type="ORF">H8S18_00645</name>
</gene>
<dbReference type="InterPro" id="IPR050297">
    <property type="entry name" value="LipidA_mod_glycosyltrf_83"/>
</dbReference>
<evidence type="ECO:0000313" key="10">
    <source>
        <dbReference type="EMBL" id="MBC5646853.1"/>
    </source>
</evidence>
<dbReference type="Proteomes" id="UP000606889">
    <property type="component" value="Unassembled WGS sequence"/>
</dbReference>
<feature type="transmembrane region" description="Helical" evidence="8">
    <location>
        <begin position="426"/>
        <end position="449"/>
    </location>
</feature>
<feature type="transmembrane region" description="Helical" evidence="8">
    <location>
        <begin position="235"/>
        <end position="253"/>
    </location>
</feature>